<dbReference type="Pfam" id="PF04773">
    <property type="entry name" value="FecR"/>
    <property type="match status" value="1"/>
</dbReference>
<gene>
    <name evidence="4" type="ORF">ADU59_14850</name>
</gene>
<dbReference type="InterPro" id="IPR006860">
    <property type="entry name" value="FecR"/>
</dbReference>
<proteinExistence type="predicted"/>
<dbReference type="GO" id="GO:0016989">
    <property type="term" value="F:sigma factor antagonist activity"/>
    <property type="evidence" value="ECO:0007669"/>
    <property type="project" value="TreeGrafter"/>
</dbReference>
<organism evidence="4 5">
    <name type="scientific">Pararhizobium polonicum</name>
    <dbReference type="NCBI Taxonomy" id="1612624"/>
    <lineage>
        <taxon>Bacteria</taxon>
        <taxon>Pseudomonadati</taxon>
        <taxon>Pseudomonadota</taxon>
        <taxon>Alphaproteobacteria</taxon>
        <taxon>Hyphomicrobiales</taxon>
        <taxon>Rhizobiaceae</taxon>
        <taxon>Rhizobium/Agrobacterium group</taxon>
        <taxon>Pararhizobium</taxon>
    </lineage>
</organism>
<feature type="transmembrane region" description="Helical" evidence="1">
    <location>
        <begin position="73"/>
        <end position="97"/>
    </location>
</feature>
<evidence type="ECO:0000313" key="4">
    <source>
        <dbReference type="EMBL" id="OBZ95117.1"/>
    </source>
</evidence>
<evidence type="ECO:0008006" key="6">
    <source>
        <dbReference type="Google" id="ProtNLM"/>
    </source>
</evidence>
<evidence type="ECO:0000259" key="3">
    <source>
        <dbReference type="Pfam" id="PF16220"/>
    </source>
</evidence>
<evidence type="ECO:0000256" key="1">
    <source>
        <dbReference type="SAM" id="Phobius"/>
    </source>
</evidence>
<dbReference type="PANTHER" id="PTHR30273">
    <property type="entry name" value="PERIPLASMIC SIGNAL SENSOR AND SIGMA FACTOR ACTIVATOR FECR-RELATED"/>
    <property type="match status" value="1"/>
</dbReference>
<dbReference type="PATRIC" id="fig|1612624.7.peg.4884"/>
<name>A0A1C7P1L5_9HYPH</name>
<comment type="caution">
    <text evidence="4">The sequence shown here is derived from an EMBL/GenBank/DDBJ whole genome shotgun (WGS) entry which is preliminary data.</text>
</comment>
<feature type="domain" description="FecR N-terminal" evidence="3">
    <location>
        <begin position="2"/>
        <end position="37"/>
    </location>
</feature>
<protein>
    <recommendedName>
        <fullName evidence="6">FecR protein domain-containing protein</fullName>
    </recommendedName>
</protein>
<dbReference type="Gene3D" id="2.60.120.1440">
    <property type="match status" value="1"/>
</dbReference>
<dbReference type="InterPro" id="IPR032623">
    <property type="entry name" value="FecR_N"/>
</dbReference>
<dbReference type="Proteomes" id="UP000093111">
    <property type="component" value="Unassembled WGS sequence"/>
</dbReference>
<keyword evidence="1" id="KW-0472">Membrane</keyword>
<dbReference type="PANTHER" id="PTHR30273:SF2">
    <property type="entry name" value="PROTEIN FECR"/>
    <property type="match status" value="1"/>
</dbReference>
<keyword evidence="1" id="KW-0812">Transmembrane</keyword>
<dbReference type="EMBL" id="LGLV01000008">
    <property type="protein sequence ID" value="OBZ95117.1"/>
    <property type="molecule type" value="Genomic_DNA"/>
</dbReference>
<dbReference type="Pfam" id="PF16220">
    <property type="entry name" value="DUF4880"/>
    <property type="match status" value="1"/>
</dbReference>
<evidence type="ECO:0000313" key="5">
    <source>
        <dbReference type="Proteomes" id="UP000093111"/>
    </source>
</evidence>
<dbReference type="PIRSF" id="PIRSF018266">
    <property type="entry name" value="FecR"/>
    <property type="match status" value="1"/>
</dbReference>
<feature type="domain" description="FecR protein" evidence="2">
    <location>
        <begin position="103"/>
        <end position="193"/>
    </location>
</feature>
<sequence length="312" mass="33561">MDWFLNLKAQPGCPAVEQDFQAWLSHSPMHGRAFEQALKTWVLLGEVPPAYEHLWKPSAAVTVLPPPRRRWKAWTAGAVLAIAACALVLLAGPSLLLRLQADHITRTAESRTLTLEDGTVIEMGGGSAIATEITASVRRVTLLSGEAFFDVAHDAARPFTVNAGGVAVEVLGTAFDVQLADGETTVELARGIVAISYDGPDHKQSFELSPGEMAAIKHGTGTVMRATIAPEDVAAWRTGKMFVNDVTVGAAAERLQRYHHAWISVPDPALASRRVTGLYDLNNPDSALEAMVKPFGGRVHAVTPYGRVLARF</sequence>
<dbReference type="AlphaFoldDB" id="A0A1C7P1L5"/>
<dbReference type="STRING" id="1612624.ADU59_14850"/>
<reference evidence="4 5" key="1">
    <citation type="journal article" date="2016" name="Syst. Appl. Microbiol.">
        <title>Pararhizobium polonicum sp. nov. isolated from tumors on stone fruit rootstocks.</title>
        <authorList>
            <person name="Pulawska J."/>
            <person name="Kuzmanovic N."/>
            <person name="Willems A."/>
            <person name="Pothier J.F."/>
        </authorList>
    </citation>
    <scope>NUCLEOTIDE SEQUENCE [LARGE SCALE GENOMIC DNA]</scope>
    <source>
        <strain evidence="4 5">F5.1</strain>
    </source>
</reference>
<keyword evidence="5" id="KW-1185">Reference proteome</keyword>
<evidence type="ECO:0000259" key="2">
    <source>
        <dbReference type="Pfam" id="PF04773"/>
    </source>
</evidence>
<accession>A0A1C7P1L5</accession>
<keyword evidence="1" id="KW-1133">Transmembrane helix</keyword>
<dbReference type="InterPro" id="IPR012373">
    <property type="entry name" value="Ferrdict_sens_TM"/>
</dbReference>